<name>A0ABV3DGL0_9ACTN</name>
<reference evidence="2 3" key="1">
    <citation type="submission" date="2024-06" db="EMBL/GenBank/DDBJ databases">
        <title>The Natural Products Discovery Center: Release of the First 8490 Sequenced Strains for Exploring Actinobacteria Biosynthetic Diversity.</title>
        <authorList>
            <person name="Kalkreuter E."/>
            <person name="Kautsar S.A."/>
            <person name="Yang D."/>
            <person name="Bader C.D."/>
            <person name="Teijaro C.N."/>
            <person name="Fluegel L."/>
            <person name="Davis C.M."/>
            <person name="Simpson J.R."/>
            <person name="Lauterbach L."/>
            <person name="Steele A.D."/>
            <person name="Gui C."/>
            <person name="Meng S."/>
            <person name="Li G."/>
            <person name="Viehrig K."/>
            <person name="Ye F."/>
            <person name="Su P."/>
            <person name="Kiefer A.F."/>
            <person name="Nichols A."/>
            <person name="Cepeda A.J."/>
            <person name="Yan W."/>
            <person name="Fan B."/>
            <person name="Jiang Y."/>
            <person name="Adhikari A."/>
            <person name="Zheng C.-J."/>
            <person name="Schuster L."/>
            <person name="Cowan T.M."/>
            <person name="Smanski M.J."/>
            <person name="Chevrette M.G."/>
            <person name="De Carvalho L.P.S."/>
            <person name="Shen B."/>
        </authorList>
    </citation>
    <scope>NUCLEOTIDE SEQUENCE [LARGE SCALE GENOMIC DNA]</scope>
    <source>
        <strain evidence="2 3">NPDC048946</strain>
    </source>
</reference>
<accession>A0ABV3DGL0</accession>
<feature type="region of interest" description="Disordered" evidence="1">
    <location>
        <begin position="14"/>
        <end position="33"/>
    </location>
</feature>
<dbReference type="Proteomes" id="UP001551482">
    <property type="component" value="Unassembled WGS sequence"/>
</dbReference>
<proteinExistence type="predicted"/>
<protein>
    <recommendedName>
        <fullName evidence="4">Lipoprotein</fullName>
    </recommendedName>
</protein>
<sequence>MTALMLLVTGAAACEGDSPGASGNSKSPAPPTSEQLKAVLVTTADFTDGTTVTASDRPDTETTVTEDPACRPVMDLLGVQANEDTPVGTASAMITTSRGGAEVVVVLLASFPVGYASQLLGQGLAVLPNCAAFAGRTDAGDRVSYTAARVPAPTYGEESLAVKLVTKADGQEVTAHYVIARIGDTLADFAVADTAGGPGRLPDAALVAKQIDKLNAVK</sequence>
<organism evidence="2 3">
    <name type="scientific">Streptodolium elevatio</name>
    <dbReference type="NCBI Taxonomy" id="3157996"/>
    <lineage>
        <taxon>Bacteria</taxon>
        <taxon>Bacillati</taxon>
        <taxon>Actinomycetota</taxon>
        <taxon>Actinomycetes</taxon>
        <taxon>Kitasatosporales</taxon>
        <taxon>Streptomycetaceae</taxon>
        <taxon>Streptodolium</taxon>
    </lineage>
</organism>
<dbReference type="EMBL" id="JBEZFP010000033">
    <property type="protein sequence ID" value="MEU8134896.1"/>
    <property type="molecule type" value="Genomic_DNA"/>
</dbReference>
<evidence type="ECO:0000313" key="2">
    <source>
        <dbReference type="EMBL" id="MEU8134896.1"/>
    </source>
</evidence>
<keyword evidence="3" id="KW-1185">Reference proteome</keyword>
<gene>
    <name evidence="2" type="ORF">AB0C36_15425</name>
</gene>
<comment type="caution">
    <text evidence="2">The sequence shown here is derived from an EMBL/GenBank/DDBJ whole genome shotgun (WGS) entry which is preliminary data.</text>
</comment>
<dbReference type="RefSeq" id="WP_358353944.1">
    <property type="nucleotide sequence ID" value="NZ_JBEZFP010000033.1"/>
</dbReference>
<feature type="compositionally biased region" description="Polar residues" evidence="1">
    <location>
        <begin position="21"/>
        <end position="33"/>
    </location>
</feature>
<evidence type="ECO:0000256" key="1">
    <source>
        <dbReference type="SAM" id="MobiDB-lite"/>
    </source>
</evidence>
<evidence type="ECO:0008006" key="4">
    <source>
        <dbReference type="Google" id="ProtNLM"/>
    </source>
</evidence>
<evidence type="ECO:0000313" key="3">
    <source>
        <dbReference type="Proteomes" id="UP001551482"/>
    </source>
</evidence>